<dbReference type="SUPFAM" id="SSF48371">
    <property type="entry name" value="ARM repeat"/>
    <property type="match status" value="1"/>
</dbReference>
<comment type="caution">
    <text evidence="6">The sequence shown here is derived from an EMBL/GenBank/DDBJ whole genome shotgun (WGS) entry which is preliminary data.</text>
</comment>
<dbReference type="VEuPathDB" id="VectorBase:HLOH_049073"/>
<dbReference type="PROSITE" id="PS50303">
    <property type="entry name" value="PUM_HD"/>
    <property type="match status" value="1"/>
</dbReference>
<dbReference type="InterPro" id="IPR001313">
    <property type="entry name" value="Pumilio_RNA-bd_rpt"/>
</dbReference>
<accession>A0A9J6FDT5</accession>
<feature type="domain" description="PUM-HD" evidence="5">
    <location>
        <begin position="201"/>
        <end position="551"/>
    </location>
</feature>
<keyword evidence="1" id="KW-0677">Repeat</keyword>
<feature type="compositionally biased region" description="Basic and acidic residues" evidence="4">
    <location>
        <begin position="149"/>
        <end position="175"/>
    </location>
</feature>
<dbReference type="PANTHER" id="PTHR13389:SF0">
    <property type="entry name" value="PUMILIO HOMOLOG 3"/>
    <property type="match status" value="1"/>
</dbReference>
<evidence type="ECO:0000259" key="5">
    <source>
        <dbReference type="PROSITE" id="PS50303"/>
    </source>
</evidence>
<evidence type="ECO:0000256" key="4">
    <source>
        <dbReference type="SAM" id="MobiDB-lite"/>
    </source>
</evidence>
<gene>
    <name evidence="6" type="ORF">HPB48_002937</name>
</gene>
<feature type="compositionally biased region" description="Basic residues" evidence="4">
    <location>
        <begin position="11"/>
        <end position="24"/>
    </location>
</feature>
<evidence type="ECO:0000256" key="2">
    <source>
        <dbReference type="ARBA" id="ARBA00022884"/>
    </source>
</evidence>
<dbReference type="OMA" id="YGPEFSI"/>
<feature type="region of interest" description="Disordered" evidence="4">
    <location>
        <begin position="1"/>
        <end position="175"/>
    </location>
</feature>
<keyword evidence="7" id="KW-1185">Reference proteome</keyword>
<dbReference type="Proteomes" id="UP000821853">
    <property type="component" value="Chromosome 1"/>
</dbReference>
<dbReference type="InterPro" id="IPR040059">
    <property type="entry name" value="PUM3"/>
</dbReference>
<dbReference type="Gene3D" id="1.25.10.10">
    <property type="entry name" value="Leucine-rich Repeat Variant"/>
    <property type="match status" value="1"/>
</dbReference>
<dbReference type="Pfam" id="PF08144">
    <property type="entry name" value="CPL"/>
    <property type="match status" value="1"/>
</dbReference>
<feature type="repeat" description="Pumilio" evidence="3">
    <location>
        <begin position="265"/>
        <end position="300"/>
    </location>
</feature>
<dbReference type="InterPro" id="IPR033133">
    <property type="entry name" value="PUM-HD"/>
</dbReference>
<name>A0A9J6FDT5_HAELO</name>
<dbReference type="EMBL" id="JABSTR010000001">
    <property type="protein sequence ID" value="KAH9361075.1"/>
    <property type="molecule type" value="Genomic_DNA"/>
</dbReference>
<dbReference type="PANTHER" id="PTHR13389">
    <property type="entry name" value="PUMILIO HOMOLOG 3"/>
    <property type="match status" value="1"/>
</dbReference>
<protein>
    <recommendedName>
        <fullName evidence="5">PUM-HD domain-containing protein</fullName>
    </recommendedName>
</protein>
<dbReference type="InterPro" id="IPR011989">
    <property type="entry name" value="ARM-like"/>
</dbReference>
<evidence type="ECO:0000313" key="6">
    <source>
        <dbReference type="EMBL" id="KAH9361075.1"/>
    </source>
</evidence>
<evidence type="ECO:0000256" key="3">
    <source>
        <dbReference type="PROSITE-ProRule" id="PRU00317"/>
    </source>
</evidence>
<dbReference type="InterPro" id="IPR016024">
    <property type="entry name" value="ARM-type_fold"/>
</dbReference>
<dbReference type="AlphaFoldDB" id="A0A9J6FDT5"/>
<feature type="compositionally biased region" description="Basic and acidic residues" evidence="4">
    <location>
        <begin position="1"/>
        <end position="10"/>
    </location>
</feature>
<keyword evidence="2" id="KW-0694">RNA-binding</keyword>
<feature type="compositionally biased region" description="Basic residues" evidence="4">
    <location>
        <begin position="64"/>
        <end position="77"/>
    </location>
</feature>
<evidence type="ECO:0000313" key="7">
    <source>
        <dbReference type="Proteomes" id="UP000821853"/>
    </source>
</evidence>
<reference evidence="6 7" key="1">
    <citation type="journal article" date="2020" name="Cell">
        <title>Large-Scale Comparative Analyses of Tick Genomes Elucidate Their Genetic Diversity and Vector Capacities.</title>
        <authorList>
            <consortium name="Tick Genome and Microbiome Consortium (TIGMIC)"/>
            <person name="Jia N."/>
            <person name="Wang J."/>
            <person name="Shi W."/>
            <person name="Du L."/>
            <person name="Sun Y."/>
            <person name="Zhan W."/>
            <person name="Jiang J.F."/>
            <person name="Wang Q."/>
            <person name="Zhang B."/>
            <person name="Ji P."/>
            <person name="Bell-Sakyi L."/>
            <person name="Cui X.M."/>
            <person name="Yuan T.T."/>
            <person name="Jiang B.G."/>
            <person name="Yang W.F."/>
            <person name="Lam T.T."/>
            <person name="Chang Q.C."/>
            <person name="Ding S.J."/>
            <person name="Wang X.J."/>
            <person name="Zhu J.G."/>
            <person name="Ruan X.D."/>
            <person name="Zhao L."/>
            <person name="Wei J.T."/>
            <person name="Ye R.Z."/>
            <person name="Que T.C."/>
            <person name="Du C.H."/>
            <person name="Zhou Y.H."/>
            <person name="Cheng J.X."/>
            <person name="Dai P.F."/>
            <person name="Guo W.B."/>
            <person name="Han X.H."/>
            <person name="Huang E.J."/>
            <person name="Li L.F."/>
            <person name="Wei W."/>
            <person name="Gao Y.C."/>
            <person name="Liu J.Z."/>
            <person name="Shao H.Z."/>
            <person name="Wang X."/>
            <person name="Wang C.C."/>
            <person name="Yang T.C."/>
            <person name="Huo Q.B."/>
            <person name="Li W."/>
            <person name="Chen H.Y."/>
            <person name="Chen S.E."/>
            <person name="Zhou L.G."/>
            <person name="Ni X.B."/>
            <person name="Tian J.H."/>
            <person name="Sheng Y."/>
            <person name="Liu T."/>
            <person name="Pan Y.S."/>
            <person name="Xia L.Y."/>
            <person name="Li J."/>
            <person name="Zhao F."/>
            <person name="Cao W.C."/>
        </authorList>
    </citation>
    <scope>NUCLEOTIDE SEQUENCE [LARGE SCALE GENOMIC DNA]</scope>
    <source>
        <strain evidence="6">HaeL-2018</strain>
    </source>
</reference>
<dbReference type="GO" id="GO:0006417">
    <property type="term" value="P:regulation of translation"/>
    <property type="evidence" value="ECO:0007669"/>
    <property type="project" value="TreeGrafter"/>
</dbReference>
<feature type="compositionally biased region" description="Basic and acidic residues" evidence="4">
    <location>
        <begin position="26"/>
        <end position="50"/>
    </location>
</feature>
<sequence>MKVKKAELKAKKLSPKGPNRKNIPKQKGDSSFPRERSKTGEADGKIEGKYTKGTVLNTFPPAAGKRKRVNKLKHRNRTGLVEAADSVGPEEKTANHGAASGQVSEAVGKLPRPRKHGLATTSAQGSDAVGKLPRPGKHGLATPGQVSDAGEKLPRPEKRGLSNDDHDGGEPKRIKLVEMKKKERKQVRKRNESKFFEISKAAKRIWEDLRLKSCTPERRAELLAQLTKIVKGNIKQLIFAHDTSRVIECMDHLGTAVHRNMIFDEVKDIIVPMTKSKYAKFMVKQILRNGTAEQKEHVIRSCSTHVVGLLYHVNAADILETIYNEHANALQRSWLLQEFYSRELALFKKDKVITLADALAESADPAKMIENLKEALMKIVDKPVIRHSIVHHVILEFFKSADPSSRSEMIRALGGSLVEMLHTKDGSRVAMQCIWHGTAKDRKAIIKSFKTYAAKIAREEHGHMVLLAIFDCVDDTKLVESVVIAELLKEPLDLLTDPHGQRVLAYLIAPRDRRVFHPQVVDILKEGDSSSTSKKDREVRRQELHKAAAQALPQVIADNAEELLTCSGPTAIALHVILTNIATSEAASAFRGIAKLLNEVPYKVGKDQEGKHLFDESPARFFLKKMAAHDKNVGDKGQDSFCGVVADIVTEETMSTWIGCHFGALFLVMLLETGITKAIARVKAALQGKNSLLKKSEVKTAELLLRKLQNV</sequence>
<dbReference type="OrthoDB" id="497380at2759"/>
<dbReference type="SMART" id="SM00025">
    <property type="entry name" value="Pumilio"/>
    <property type="match status" value="5"/>
</dbReference>
<proteinExistence type="predicted"/>
<evidence type="ECO:0000256" key="1">
    <source>
        <dbReference type="ARBA" id="ARBA00022737"/>
    </source>
</evidence>
<organism evidence="6 7">
    <name type="scientific">Haemaphysalis longicornis</name>
    <name type="common">Bush tick</name>
    <dbReference type="NCBI Taxonomy" id="44386"/>
    <lineage>
        <taxon>Eukaryota</taxon>
        <taxon>Metazoa</taxon>
        <taxon>Ecdysozoa</taxon>
        <taxon>Arthropoda</taxon>
        <taxon>Chelicerata</taxon>
        <taxon>Arachnida</taxon>
        <taxon>Acari</taxon>
        <taxon>Parasitiformes</taxon>
        <taxon>Ixodida</taxon>
        <taxon>Ixodoidea</taxon>
        <taxon>Ixodidae</taxon>
        <taxon>Haemaphysalinae</taxon>
        <taxon>Haemaphysalis</taxon>
    </lineage>
</organism>
<dbReference type="InterPro" id="IPR012959">
    <property type="entry name" value="CPL_dom"/>
</dbReference>
<dbReference type="GO" id="GO:0005730">
    <property type="term" value="C:nucleolus"/>
    <property type="evidence" value="ECO:0007669"/>
    <property type="project" value="TreeGrafter"/>
</dbReference>
<dbReference type="PROSITE" id="PS50302">
    <property type="entry name" value="PUM"/>
    <property type="match status" value="1"/>
</dbReference>
<dbReference type="GO" id="GO:0003729">
    <property type="term" value="F:mRNA binding"/>
    <property type="evidence" value="ECO:0007669"/>
    <property type="project" value="TreeGrafter"/>
</dbReference>